<name>A0A1V2V210_9GAMM</name>
<gene>
    <name evidence="1" type="ORF">AC058_00045</name>
</gene>
<dbReference type="Gene3D" id="3.30.370.10">
    <property type="entry name" value="Barstar-like"/>
    <property type="match status" value="1"/>
</dbReference>
<proteinExistence type="predicted"/>
<dbReference type="InterPro" id="IPR035905">
    <property type="entry name" value="Barstar-like_sf"/>
</dbReference>
<protein>
    <recommendedName>
        <fullName evidence="3">Barstar (barnase inhibitor) domain-containing protein</fullName>
    </recommendedName>
</protein>
<reference evidence="1 2" key="1">
    <citation type="submission" date="2015-07" db="EMBL/GenBank/DDBJ databases">
        <title>Acinetobacter yuneri, a novel member of Acinetobacter calcoaceticus-Acinetobacter baumannii complex isolated from clinical specimen.</title>
        <authorList>
            <person name="Yu Y."/>
        </authorList>
    </citation>
    <scope>NUCLEOTIDE SEQUENCE [LARGE SCALE GENOMIC DNA]</scope>
    <source>
        <strain evidence="1 2">A362</strain>
    </source>
</reference>
<keyword evidence="2" id="KW-1185">Reference proteome</keyword>
<organism evidence="1 2">
    <name type="scientific">Acinetobacter genomosp. 33YU</name>
    <dbReference type="NCBI Taxonomy" id="1675530"/>
    <lineage>
        <taxon>Bacteria</taxon>
        <taxon>Pseudomonadati</taxon>
        <taxon>Pseudomonadota</taxon>
        <taxon>Gammaproteobacteria</taxon>
        <taxon>Moraxellales</taxon>
        <taxon>Moraxellaceae</taxon>
        <taxon>Acinetobacter</taxon>
    </lineage>
</organism>
<dbReference type="EMBL" id="LFZS01000001">
    <property type="protein sequence ID" value="ONN56083.1"/>
    <property type="molecule type" value="Genomic_DNA"/>
</dbReference>
<evidence type="ECO:0000313" key="1">
    <source>
        <dbReference type="EMBL" id="ONN56083.1"/>
    </source>
</evidence>
<sequence>MIKYLTNISENWDSRKLFELNLCKYIYEEEKDEFIDGIYFEKIWVDNNKVLVSNFNDLQKLENSLEIFSSYLGKNNYCYCYITIETQHKLTTELKENNIVNGLFLSENFTFNGEELSIEFCMGLQGIEGELEGFEKFRKKEELLVHLSNENIGKKRWLNFTKLEKKCWLDFAYFRMNERGEPLSLNITVDGKYLLCEEDVYCYFGEEVYGVLGYLGYNFNAFADVLWDFPLKVKWINFQYSKDNFESKEDYHHLDDFIEVLKKYSSLEISY</sequence>
<dbReference type="Proteomes" id="UP000189376">
    <property type="component" value="Unassembled WGS sequence"/>
</dbReference>
<dbReference type="AlphaFoldDB" id="A0A1V2V210"/>
<dbReference type="SUPFAM" id="SSF52038">
    <property type="entry name" value="Barstar-related"/>
    <property type="match status" value="1"/>
</dbReference>
<evidence type="ECO:0008006" key="3">
    <source>
        <dbReference type="Google" id="ProtNLM"/>
    </source>
</evidence>
<dbReference type="RefSeq" id="WP_077168137.1">
    <property type="nucleotide sequence ID" value="NZ_LFZS01000001.1"/>
</dbReference>
<comment type="caution">
    <text evidence="1">The sequence shown here is derived from an EMBL/GenBank/DDBJ whole genome shotgun (WGS) entry which is preliminary data.</text>
</comment>
<evidence type="ECO:0000313" key="2">
    <source>
        <dbReference type="Proteomes" id="UP000189376"/>
    </source>
</evidence>
<accession>A0A1V2V210</accession>